<name>A0ABV2THT4_9RHOO</name>
<proteinExistence type="predicted"/>
<dbReference type="InterPro" id="IPR015005">
    <property type="entry name" value="DUF1854"/>
</dbReference>
<keyword evidence="3" id="KW-1185">Reference proteome</keyword>
<dbReference type="RefSeq" id="WP_354599929.1">
    <property type="nucleotide sequence ID" value="NZ_JBEWZI010000003.1"/>
</dbReference>
<feature type="domain" description="DUF1854" evidence="1">
    <location>
        <begin position="27"/>
        <end position="156"/>
    </location>
</feature>
<sequence length="157" mass="17628">MSTAINFTLQRNDFGHLSLTDANGLTHDNVVPVRASPISAPTEGISLMGQDGHEIVWVEQLDELPPAVRQLIEEELATREFMPQIQRLIKVSSFATPSTWTVETDRGEASFILKGEEDIRRLPGGILLVADAHGIQFMIRQLSELDRHSRKLLDRFL</sequence>
<dbReference type="EMBL" id="JBEWZI010000003">
    <property type="protein sequence ID" value="MET7013469.1"/>
    <property type="molecule type" value="Genomic_DNA"/>
</dbReference>
<accession>A0ABV2THT4</accession>
<evidence type="ECO:0000259" key="1">
    <source>
        <dbReference type="Pfam" id="PF08909"/>
    </source>
</evidence>
<dbReference type="Proteomes" id="UP001549691">
    <property type="component" value="Unassembled WGS sequence"/>
</dbReference>
<evidence type="ECO:0000313" key="3">
    <source>
        <dbReference type="Proteomes" id="UP001549691"/>
    </source>
</evidence>
<reference evidence="2 3" key="1">
    <citation type="submission" date="2024-07" db="EMBL/GenBank/DDBJ databases">
        <title>Uliginosibacterium flavum JJ3220;KACC:17644.</title>
        <authorList>
            <person name="Kim M.K."/>
        </authorList>
    </citation>
    <scope>NUCLEOTIDE SEQUENCE [LARGE SCALE GENOMIC DNA]</scope>
    <source>
        <strain evidence="2 3">KACC:17644</strain>
    </source>
</reference>
<dbReference type="Pfam" id="PF08909">
    <property type="entry name" value="DUF1854"/>
    <property type="match status" value="1"/>
</dbReference>
<comment type="caution">
    <text evidence="2">The sequence shown here is derived from an EMBL/GenBank/DDBJ whole genome shotgun (WGS) entry which is preliminary data.</text>
</comment>
<protein>
    <submittedName>
        <fullName evidence="2">DUF1854 domain-containing protein</fullName>
    </submittedName>
</protein>
<gene>
    <name evidence="2" type="ORF">ABXR19_04660</name>
</gene>
<organism evidence="2 3">
    <name type="scientific">Uliginosibacterium flavum</name>
    <dbReference type="NCBI Taxonomy" id="1396831"/>
    <lineage>
        <taxon>Bacteria</taxon>
        <taxon>Pseudomonadati</taxon>
        <taxon>Pseudomonadota</taxon>
        <taxon>Betaproteobacteria</taxon>
        <taxon>Rhodocyclales</taxon>
        <taxon>Zoogloeaceae</taxon>
        <taxon>Uliginosibacterium</taxon>
    </lineage>
</organism>
<evidence type="ECO:0000313" key="2">
    <source>
        <dbReference type="EMBL" id="MET7013469.1"/>
    </source>
</evidence>